<sequence length="151" mass="15886">MDDALRRTLFDPETAHDLVLAHRPPLPSPVEGVVSDAVWGEVVRLLRWATAETGGSPSLEAGTWWRLAAECAAFLRRYPGLSAEIAEPWDVVPAPELTGTGAQRVAAAAERLGGLLHAAGPLPLHRLAAEVDALGAAAIGALAEQAATLYR</sequence>
<name>A0A853CLF5_9ACTN</name>
<evidence type="ECO:0000313" key="1">
    <source>
        <dbReference type="EMBL" id="NYJ08590.1"/>
    </source>
</evidence>
<comment type="caution">
    <text evidence="1">The sequence shown here is derived from an EMBL/GenBank/DDBJ whole genome shotgun (WGS) entry which is preliminary data.</text>
</comment>
<dbReference type="EMBL" id="JACBZT010000001">
    <property type="protein sequence ID" value="NYJ08590.1"/>
    <property type="molecule type" value="Genomic_DNA"/>
</dbReference>
<dbReference type="Proteomes" id="UP000541969">
    <property type="component" value="Unassembled WGS sequence"/>
</dbReference>
<dbReference type="RefSeq" id="WP_179721293.1">
    <property type="nucleotide sequence ID" value="NZ_JACBZT010000001.1"/>
</dbReference>
<reference evidence="1 2" key="1">
    <citation type="submission" date="2020-07" db="EMBL/GenBank/DDBJ databases">
        <title>Sequencing the genomes of 1000 actinobacteria strains.</title>
        <authorList>
            <person name="Klenk H.-P."/>
        </authorList>
    </citation>
    <scope>NUCLEOTIDE SEQUENCE [LARGE SCALE GENOMIC DNA]</scope>
    <source>
        <strain evidence="1 2">DSM 104001</strain>
    </source>
</reference>
<organism evidence="1 2">
    <name type="scientific">Petropleomorpha daqingensis</name>
    <dbReference type="NCBI Taxonomy" id="2026353"/>
    <lineage>
        <taxon>Bacteria</taxon>
        <taxon>Bacillati</taxon>
        <taxon>Actinomycetota</taxon>
        <taxon>Actinomycetes</taxon>
        <taxon>Geodermatophilales</taxon>
        <taxon>Geodermatophilaceae</taxon>
        <taxon>Petropleomorpha</taxon>
    </lineage>
</organism>
<accession>A0A853CLF5</accession>
<dbReference type="AlphaFoldDB" id="A0A853CLF5"/>
<evidence type="ECO:0000313" key="2">
    <source>
        <dbReference type="Proteomes" id="UP000541969"/>
    </source>
</evidence>
<keyword evidence="2" id="KW-1185">Reference proteome</keyword>
<gene>
    <name evidence="1" type="ORF">GGQ55_004868</name>
</gene>
<proteinExistence type="predicted"/>
<protein>
    <submittedName>
        <fullName evidence="1">Uncharacterized protein</fullName>
    </submittedName>
</protein>